<evidence type="ECO:0000256" key="3">
    <source>
        <dbReference type="ARBA" id="ARBA00022448"/>
    </source>
</evidence>
<evidence type="ECO:0000313" key="10">
    <source>
        <dbReference type="EMBL" id="SMG34209.1"/>
    </source>
</evidence>
<comment type="similarity">
    <text evidence="2">Belongs to the CitM (TC 2.A.11) transporter family.</text>
</comment>
<keyword evidence="7 8" id="KW-0472">Membrane</keyword>
<feature type="transmembrane region" description="Helical" evidence="8">
    <location>
        <begin position="315"/>
        <end position="340"/>
    </location>
</feature>
<feature type="transmembrane region" description="Helical" evidence="8">
    <location>
        <begin position="360"/>
        <end position="389"/>
    </location>
</feature>
<dbReference type="InterPro" id="IPR051475">
    <property type="entry name" value="Diverse_Ion_Transporter"/>
</dbReference>
<keyword evidence="11" id="KW-1185">Reference proteome</keyword>
<dbReference type="RefSeq" id="WP_085544850.1">
    <property type="nucleotide sequence ID" value="NZ_FXBB01000019.1"/>
</dbReference>
<protein>
    <submittedName>
        <fullName evidence="10">Possible tyrosine transporter P-protein</fullName>
    </submittedName>
</protein>
<keyword evidence="4" id="KW-1003">Cell membrane</keyword>
<evidence type="ECO:0000256" key="8">
    <source>
        <dbReference type="SAM" id="Phobius"/>
    </source>
</evidence>
<accession>A0A1X7K033</accession>
<dbReference type="OrthoDB" id="9765532at2"/>
<reference evidence="11" key="1">
    <citation type="submission" date="2017-04" db="EMBL/GenBank/DDBJ databases">
        <authorList>
            <person name="Varghese N."/>
            <person name="Submissions S."/>
        </authorList>
    </citation>
    <scope>NUCLEOTIDE SEQUENCE [LARGE SCALE GENOMIC DNA]</scope>
    <source>
        <strain evidence="11">USBA 82</strain>
    </source>
</reference>
<dbReference type="GO" id="GO:0015105">
    <property type="term" value="F:arsenite transmembrane transporter activity"/>
    <property type="evidence" value="ECO:0007669"/>
    <property type="project" value="InterPro"/>
</dbReference>
<keyword evidence="5 8" id="KW-0812">Transmembrane</keyword>
<feature type="transmembrane region" description="Helical" evidence="8">
    <location>
        <begin position="51"/>
        <end position="72"/>
    </location>
</feature>
<proteinExistence type="inferred from homology"/>
<feature type="domain" description="Citrate transporter-like" evidence="9">
    <location>
        <begin position="19"/>
        <end position="367"/>
    </location>
</feature>
<feature type="transmembrane region" description="Helical" evidence="8">
    <location>
        <begin position="401"/>
        <end position="422"/>
    </location>
</feature>
<dbReference type="PANTHER" id="PTHR43568:SF1">
    <property type="entry name" value="P PROTEIN"/>
    <property type="match status" value="1"/>
</dbReference>
<evidence type="ECO:0000256" key="7">
    <source>
        <dbReference type="ARBA" id="ARBA00023136"/>
    </source>
</evidence>
<evidence type="ECO:0000313" key="11">
    <source>
        <dbReference type="Proteomes" id="UP000193355"/>
    </source>
</evidence>
<organism evidence="10 11">
    <name type="scientific">Dethiosulfovibrio salsuginis</name>
    <dbReference type="NCBI Taxonomy" id="561720"/>
    <lineage>
        <taxon>Bacteria</taxon>
        <taxon>Thermotogati</taxon>
        <taxon>Synergistota</taxon>
        <taxon>Synergistia</taxon>
        <taxon>Synergistales</taxon>
        <taxon>Dethiosulfovibrionaceae</taxon>
        <taxon>Dethiosulfovibrio</taxon>
    </lineage>
</organism>
<evidence type="ECO:0000256" key="6">
    <source>
        <dbReference type="ARBA" id="ARBA00022989"/>
    </source>
</evidence>
<dbReference type="InterPro" id="IPR004680">
    <property type="entry name" value="Cit_transptr-like_dom"/>
</dbReference>
<gene>
    <name evidence="10" type="ORF">SAMN06275492_11944</name>
</gene>
<dbReference type="EMBL" id="FXBB01000019">
    <property type="protein sequence ID" value="SMG34209.1"/>
    <property type="molecule type" value="Genomic_DNA"/>
</dbReference>
<keyword evidence="6 8" id="KW-1133">Transmembrane helix</keyword>
<dbReference type="PRINTS" id="PR00758">
    <property type="entry name" value="ARSENICPUMP"/>
</dbReference>
<keyword evidence="3" id="KW-0813">Transport</keyword>
<name>A0A1X7K033_9BACT</name>
<feature type="transmembrane region" description="Helical" evidence="8">
    <location>
        <begin position="178"/>
        <end position="197"/>
    </location>
</feature>
<feature type="transmembrane region" description="Helical" evidence="8">
    <location>
        <begin position="225"/>
        <end position="246"/>
    </location>
</feature>
<dbReference type="AlphaFoldDB" id="A0A1X7K033"/>
<dbReference type="PANTHER" id="PTHR43568">
    <property type="entry name" value="P PROTEIN"/>
    <property type="match status" value="1"/>
</dbReference>
<evidence type="ECO:0000259" key="9">
    <source>
        <dbReference type="Pfam" id="PF03600"/>
    </source>
</evidence>
<feature type="transmembrane region" description="Helical" evidence="8">
    <location>
        <begin position="6"/>
        <end position="22"/>
    </location>
</feature>
<feature type="transmembrane region" description="Helical" evidence="8">
    <location>
        <begin position="93"/>
        <end position="111"/>
    </location>
</feature>
<feature type="transmembrane region" description="Helical" evidence="8">
    <location>
        <begin position="29"/>
        <end position="45"/>
    </location>
</feature>
<evidence type="ECO:0000256" key="2">
    <source>
        <dbReference type="ARBA" id="ARBA00009843"/>
    </source>
</evidence>
<dbReference type="GO" id="GO:0005886">
    <property type="term" value="C:plasma membrane"/>
    <property type="evidence" value="ECO:0007669"/>
    <property type="project" value="UniProtKB-SubCell"/>
</dbReference>
<evidence type="ECO:0000256" key="5">
    <source>
        <dbReference type="ARBA" id="ARBA00022692"/>
    </source>
</evidence>
<feature type="transmembrane region" description="Helical" evidence="8">
    <location>
        <begin position="281"/>
        <end position="303"/>
    </location>
</feature>
<comment type="subcellular location">
    <subcellularLocation>
        <location evidence="1">Cell membrane</location>
        <topology evidence="1">Multi-pass membrane protein</topology>
    </subcellularLocation>
</comment>
<dbReference type="InterPro" id="IPR000802">
    <property type="entry name" value="Arsenical_pump_ArsB"/>
</dbReference>
<dbReference type="CDD" id="cd01116">
    <property type="entry name" value="P_permease"/>
    <property type="match status" value="1"/>
</dbReference>
<dbReference type="Pfam" id="PF03600">
    <property type="entry name" value="CitMHS"/>
    <property type="match status" value="1"/>
</dbReference>
<dbReference type="Proteomes" id="UP000193355">
    <property type="component" value="Unassembled WGS sequence"/>
</dbReference>
<sequence length="425" mass="45582">MSLQIHVIAATAIFVVTYGMIVAEKLNRISVALAGACLMLILGILSQDEAIASVDFNTLTLLVGMMLIVTITKRTGVFQYVAIKAAQLAKGDPWRIMMLFVILTAVSSALLDNVTTVLLVAPVTMVICDVLGLNPVYFLMPEILASNIGGTATLIGDPPNIMIGGATGFGFLDFIEHLAPPSLVILVTVILICRVVYGRHLQVKEEAKREIMSMDPNLELSDHKLLFKCLLVLGLVMMGFVFHQFLGYESATVALAGAALLMVIADVNPEDVLIEVEWGTIFFFIGLFILVGGLEQVGVIETLAKKMVALTSGNLAMTTLIVLWVSAIASAFIDNIPFVATMIPLIKSIGALSSMDIVPLWWALALGACLGGNGSLVGASANVIVAGMVSRTEHPITFGSFFRVGFPVMLLSMVIATIYLWIMYL</sequence>
<evidence type="ECO:0000256" key="1">
    <source>
        <dbReference type="ARBA" id="ARBA00004651"/>
    </source>
</evidence>
<evidence type="ECO:0000256" key="4">
    <source>
        <dbReference type="ARBA" id="ARBA00022475"/>
    </source>
</evidence>
<dbReference type="STRING" id="561720.SAMN06275492_11944"/>